<evidence type="ECO:0000313" key="1">
    <source>
        <dbReference type="EMBL" id="TWU15648.1"/>
    </source>
</evidence>
<gene>
    <name evidence="1" type="ORF">Poly21_28450</name>
</gene>
<keyword evidence="2" id="KW-1185">Reference proteome</keyword>
<dbReference type="SUPFAM" id="SSF47240">
    <property type="entry name" value="Ferritin-like"/>
    <property type="match status" value="1"/>
</dbReference>
<dbReference type="EMBL" id="SJPU01000002">
    <property type="protein sequence ID" value="TWU15648.1"/>
    <property type="molecule type" value="Genomic_DNA"/>
</dbReference>
<dbReference type="RefSeq" id="WP_146407475.1">
    <property type="nucleotide sequence ID" value="NZ_SJPU01000002.1"/>
</dbReference>
<dbReference type="OrthoDB" id="9795056at2"/>
<reference evidence="1 2" key="1">
    <citation type="journal article" date="2020" name="Antonie Van Leeuwenhoek">
        <title>Rhodopirellula heiligendammensis sp. nov., Rhodopirellula pilleata sp. nov., and Rhodopirellula solitaria sp. nov. isolated from natural or artificial marine surfaces in Northern Germany and California, USA, and emended description of the genus Rhodopirellula.</title>
        <authorList>
            <person name="Kallscheuer N."/>
            <person name="Wiegand S."/>
            <person name="Jogler M."/>
            <person name="Boedeker C."/>
            <person name="Peeters S.H."/>
            <person name="Rast P."/>
            <person name="Heuer A."/>
            <person name="Jetten M.S.M."/>
            <person name="Rohde M."/>
            <person name="Jogler C."/>
        </authorList>
    </citation>
    <scope>NUCLEOTIDE SEQUENCE [LARGE SCALE GENOMIC DNA]</scope>
    <source>
        <strain evidence="1 2">Poly21</strain>
    </source>
</reference>
<dbReference type="Gene3D" id="1.20.1260.10">
    <property type="match status" value="1"/>
</dbReference>
<dbReference type="PANTHER" id="PTHR30565">
    <property type="entry name" value="PROTEIN YCIF"/>
    <property type="match status" value="1"/>
</dbReference>
<dbReference type="Pfam" id="PF05974">
    <property type="entry name" value="DUF892"/>
    <property type="match status" value="1"/>
</dbReference>
<evidence type="ECO:0000313" key="2">
    <source>
        <dbReference type="Proteomes" id="UP000319908"/>
    </source>
</evidence>
<dbReference type="InterPro" id="IPR009078">
    <property type="entry name" value="Ferritin-like_SF"/>
</dbReference>
<dbReference type="AlphaFoldDB" id="A0A5C6BUD4"/>
<comment type="caution">
    <text evidence="1">The sequence shown here is derived from an EMBL/GenBank/DDBJ whole genome shotgun (WGS) entry which is preliminary data.</text>
</comment>
<dbReference type="InterPro" id="IPR047114">
    <property type="entry name" value="YciF"/>
</dbReference>
<proteinExistence type="predicted"/>
<dbReference type="CDD" id="cd07909">
    <property type="entry name" value="YciF"/>
    <property type="match status" value="1"/>
</dbReference>
<protein>
    <submittedName>
        <fullName evidence="1">Uncharacterized protein</fullName>
    </submittedName>
</protein>
<dbReference type="PANTHER" id="PTHR30565:SF9">
    <property type="entry name" value="PROTEIN YCIF"/>
    <property type="match status" value="1"/>
</dbReference>
<name>A0A5C6BUD4_9BACT</name>
<organism evidence="1 2">
    <name type="scientific">Allorhodopirellula heiligendammensis</name>
    <dbReference type="NCBI Taxonomy" id="2714739"/>
    <lineage>
        <taxon>Bacteria</taxon>
        <taxon>Pseudomonadati</taxon>
        <taxon>Planctomycetota</taxon>
        <taxon>Planctomycetia</taxon>
        <taxon>Pirellulales</taxon>
        <taxon>Pirellulaceae</taxon>
        <taxon>Allorhodopirellula</taxon>
    </lineage>
</organism>
<dbReference type="InterPro" id="IPR010287">
    <property type="entry name" value="DUF892_YciF-like"/>
</dbReference>
<accession>A0A5C6BUD4</accession>
<dbReference type="Proteomes" id="UP000319908">
    <property type="component" value="Unassembled WGS sequence"/>
</dbReference>
<sequence>MSMKTLADAFYDELRDALSAEKQLVKALPKMAKNASCEKLTKALQDHLTETEEQVQRVEKAFQDTGKAAKAKTCEAMKGLITEAEDMLKEDAEPAVKDAVIIACAQKVEHYEIATYGTLCTWAKALGYDNALKLLKQNIDEEEAADEKLSQLAKAINKDALATG</sequence>
<dbReference type="InterPro" id="IPR012347">
    <property type="entry name" value="Ferritin-like"/>
</dbReference>